<name>A0ABC9TRG9_CLOSY</name>
<dbReference type="EMBL" id="AWSU01000359">
    <property type="protein sequence ID" value="ERI73900.1"/>
    <property type="molecule type" value="Genomic_DNA"/>
</dbReference>
<dbReference type="InterPro" id="IPR051044">
    <property type="entry name" value="MAG_DAG_Lipase"/>
</dbReference>
<organism evidence="2 3">
    <name type="scientific">[Clostridium] symbiosum ATCC 14940</name>
    <dbReference type="NCBI Taxonomy" id="411472"/>
    <lineage>
        <taxon>Bacteria</taxon>
        <taxon>Bacillati</taxon>
        <taxon>Bacillota</taxon>
        <taxon>Clostridia</taxon>
        <taxon>Lachnospirales</taxon>
        <taxon>Lachnospiraceae</taxon>
        <taxon>Otoolea</taxon>
    </lineage>
</organism>
<evidence type="ECO:0000313" key="2">
    <source>
        <dbReference type="EMBL" id="ERI73900.1"/>
    </source>
</evidence>
<feature type="domain" description="Serine aminopeptidase S33" evidence="1">
    <location>
        <begin position="43"/>
        <end position="305"/>
    </location>
</feature>
<gene>
    <name evidence="2" type="ORF">CLOSYM_04514</name>
</gene>
<keyword evidence="2" id="KW-0378">Hydrolase</keyword>
<dbReference type="SUPFAM" id="SSF53474">
    <property type="entry name" value="alpha/beta-Hydrolases"/>
    <property type="match status" value="1"/>
</dbReference>
<dbReference type="InterPro" id="IPR022742">
    <property type="entry name" value="Hydrolase_4"/>
</dbReference>
<dbReference type="PANTHER" id="PTHR11614">
    <property type="entry name" value="PHOSPHOLIPASE-RELATED"/>
    <property type="match status" value="1"/>
</dbReference>
<proteinExistence type="predicted"/>
<comment type="caution">
    <text evidence="2">The sequence shown here is derived from an EMBL/GenBank/DDBJ whole genome shotgun (WGS) entry which is preliminary data.</text>
</comment>
<evidence type="ECO:0000259" key="1">
    <source>
        <dbReference type="Pfam" id="PF12146"/>
    </source>
</evidence>
<dbReference type="Pfam" id="PF12146">
    <property type="entry name" value="Hydrolase_4"/>
    <property type="match status" value="1"/>
</dbReference>
<accession>A0ABC9TRG9</accession>
<dbReference type="Proteomes" id="UP000016491">
    <property type="component" value="Unassembled WGS sequence"/>
</dbReference>
<evidence type="ECO:0000313" key="3">
    <source>
        <dbReference type="Proteomes" id="UP000016491"/>
    </source>
</evidence>
<dbReference type="InterPro" id="IPR029058">
    <property type="entry name" value="AB_hydrolase_fold"/>
</dbReference>
<reference evidence="2 3" key="1">
    <citation type="submission" date="2013-07" db="EMBL/GenBank/DDBJ databases">
        <authorList>
            <person name="Weinstock G."/>
            <person name="Sodergren E."/>
            <person name="Wylie T."/>
            <person name="Fulton L."/>
            <person name="Fulton R."/>
            <person name="Fronick C."/>
            <person name="O'Laughlin M."/>
            <person name="Godfrey J."/>
            <person name="Miner T."/>
            <person name="Herter B."/>
            <person name="Appelbaum E."/>
            <person name="Cordes M."/>
            <person name="Lek S."/>
            <person name="Wollam A."/>
            <person name="Pepin K.H."/>
            <person name="Palsikar V.B."/>
            <person name="Mitreva M."/>
            <person name="Wilson R.K."/>
        </authorList>
    </citation>
    <scope>NUCLEOTIDE SEQUENCE [LARGE SCALE GENOMIC DNA]</scope>
    <source>
        <strain evidence="2 3">ATCC 14940</strain>
    </source>
</reference>
<sequence>METDESDIRTGENSMGSRFDFYIPSSDGLSRIHGIHWLPDSDAAAVIQISHGMLEHAGRYGAFAEAMNAKGIAVIGHDHLGHGKTARPGCLGTFSDRDGAFYVLEDIRRISDFTERQYPSVPHFILGHSMGSFFVRRFLTICGEQVDGAIIMGTGSKPAVVLKLGTMVVRRAIKKEGRDYHNETLHRLVLGSYNKPFEPGETEHDWLSRDIAENRKYEADPDCRFIFSNGAYEDFFQVMTELVQKKQFEQIPKTLPVLLLSGAQDPVGDKGRGVKKVYREFCSLGMSDVRIKLYPRARHELLNELNRDEVYRDIESFVLGEDGLGLRAKIKSAKNT</sequence>
<dbReference type="AlphaFoldDB" id="A0ABC9TRG9"/>
<protein>
    <submittedName>
        <fullName evidence="2">Hydrolase, alpha/beta domain protein</fullName>
    </submittedName>
</protein>
<dbReference type="Gene3D" id="3.40.50.1820">
    <property type="entry name" value="alpha/beta hydrolase"/>
    <property type="match status" value="1"/>
</dbReference>
<dbReference type="GO" id="GO:0016787">
    <property type="term" value="F:hydrolase activity"/>
    <property type="evidence" value="ECO:0007669"/>
    <property type="project" value="UniProtKB-KW"/>
</dbReference>